<dbReference type="PANTHER" id="PTHR45947:SF3">
    <property type="entry name" value="SULFOQUINOVOSYL TRANSFERASE SQD2"/>
    <property type="match status" value="1"/>
</dbReference>
<dbReference type="RefSeq" id="WP_280001654.1">
    <property type="nucleotide sequence ID" value="NZ_JAODZF010000006.1"/>
</dbReference>
<comment type="caution">
    <text evidence="3">The sequence shown here is derived from an EMBL/GenBank/DDBJ whole genome shotgun (WGS) entry which is preliminary data.</text>
</comment>
<feature type="domain" description="Glycosyltransferase subfamily 4-like N-terminal" evidence="2">
    <location>
        <begin position="15"/>
        <end position="172"/>
    </location>
</feature>
<evidence type="ECO:0000259" key="1">
    <source>
        <dbReference type="Pfam" id="PF00534"/>
    </source>
</evidence>
<evidence type="ECO:0000259" key="2">
    <source>
        <dbReference type="Pfam" id="PF13439"/>
    </source>
</evidence>
<name>A0AB73HYW5_AQUAC</name>
<gene>
    <name evidence="3" type="ORF">N7380_11680</name>
</gene>
<dbReference type="InterPro" id="IPR001296">
    <property type="entry name" value="Glyco_trans_1"/>
</dbReference>
<dbReference type="PANTHER" id="PTHR45947">
    <property type="entry name" value="SULFOQUINOVOSYL TRANSFERASE SQD2"/>
    <property type="match status" value="1"/>
</dbReference>
<protein>
    <submittedName>
        <fullName evidence="3">Glycosyltransferase family 4 protein</fullName>
    </submittedName>
</protein>
<accession>A0AB73HYW5</accession>
<reference evidence="3" key="1">
    <citation type="submission" date="2022-09" db="EMBL/GenBank/DDBJ databases">
        <title>Intensive care unit water sources are persistently colonized with multi-drug resistant bacteria and are the site of extensive horizontal gene transfer of antibiotic resistance genes.</title>
        <authorList>
            <person name="Diorio-Toth L."/>
        </authorList>
    </citation>
    <scope>NUCLEOTIDE SEQUENCE</scope>
    <source>
        <strain evidence="3">GD04146</strain>
    </source>
</reference>
<dbReference type="Proteomes" id="UP001158058">
    <property type="component" value="Unassembled WGS sequence"/>
</dbReference>
<dbReference type="InterPro" id="IPR028098">
    <property type="entry name" value="Glyco_trans_4-like_N"/>
</dbReference>
<dbReference type="Pfam" id="PF13439">
    <property type="entry name" value="Glyco_transf_4"/>
    <property type="match status" value="1"/>
</dbReference>
<dbReference type="AlphaFoldDB" id="A0AB73HYW5"/>
<dbReference type="InterPro" id="IPR050194">
    <property type="entry name" value="Glycosyltransferase_grp1"/>
</dbReference>
<organism evidence="3 4">
    <name type="scientific">Aquipseudomonas alcaligenes</name>
    <name type="common">Pseudomonas alcaligenes</name>
    <dbReference type="NCBI Taxonomy" id="43263"/>
    <lineage>
        <taxon>Bacteria</taxon>
        <taxon>Pseudomonadati</taxon>
        <taxon>Pseudomonadota</taxon>
        <taxon>Gammaproteobacteria</taxon>
        <taxon>Pseudomonadales</taxon>
        <taxon>Pseudomonadaceae</taxon>
        <taxon>Aquipseudomonas</taxon>
    </lineage>
</organism>
<evidence type="ECO:0000313" key="3">
    <source>
        <dbReference type="EMBL" id="MDH0142982.1"/>
    </source>
</evidence>
<feature type="domain" description="Glycosyl transferase family 1" evidence="1">
    <location>
        <begin position="190"/>
        <end position="345"/>
    </location>
</feature>
<dbReference type="GO" id="GO:0016757">
    <property type="term" value="F:glycosyltransferase activity"/>
    <property type="evidence" value="ECO:0007669"/>
    <property type="project" value="InterPro"/>
</dbReference>
<proteinExistence type="predicted"/>
<dbReference type="Gene3D" id="3.40.50.2000">
    <property type="entry name" value="Glycogen Phosphorylase B"/>
    <property type="match status" value="2"/>
</dbReference>
<sequence length="369" mass="41614">MRVLHFYKTYLPETVGGIEQVIYQLCQSTRAFGVDSEVLTLSADPHPEQMMIDGHRVHRAKRDLQLASTAFSLSALGRFKALAREVDLVHYHFPWPFMDVVHFAARIDKPYVVSYHSDIVRQKNLLRLYRPLMWRFLDGAERLVAASPNYVETSEVLARYRDKTRVIPYGLDQSTYPQPAPERLEHWRQRLGERFFLFVGVLRYYKGLHVLLEAAAGTAYPVVIAGAGPMEQALRSQAAALGLRNVHFLGRIDEADKSALLTLCSAFVFPSHLRSEAFGISLLEAAMFGKPLISCEIGTGTSFINQHERTGLVVPPDDPKALREAMARLWQAPDDMAAMGARAREHYLATFTSVEMGKSMSGLYREVLS</sequence>
<dbReference type="SUPFAM" id="SSF53756">
    <property type="entry name" value="UDP-Glycosyltransferase/glycogen phosphorylase"/>
    <property type="match status" value="1"/>
</dbReference>
<dbReference type="CDD" id="cd03795">
    <property type="entry name" value="GT4_WfcD-like"/>
    <property type="match status" value="1"/>
</dbReference>
<evidence type="ECO:0000313" key="4">
    <source>
        <dbReference type="Proteomes" id="UP001158058"/>
    </source>
</evidence>
<dbReference type="Pfam" id="PF00534">
    <property type="entry name" value="Glycos_transf_1"/>
    <property type="match status" value="1"/>
</dbReference>
<dbReference type="EMBL" id="JAODZF010000006">
    <property type="protein sequence ID" value="MDH0142982.1"/>
    <property type="molecule type" value="Genomic_DNA"/>
</dbReference>